<dbReference type="AlphaFoldDB" id="A0A914PN69"/>
<evidence type="ECO:0000313" key="2">
    <source>
        <dbReference type="WBParaSite" id="PDA_v2.g19489.t1"/>
    </source>
</evidence>
<organism evidence="1 2">
    <name type="scientific">Panagrolaimus davidi</name>
    <dbReference type="NCBI Taxonomy" id="227884"/>
    <lineage>
        <taxon>Eukaryota</taxon>
        <taxon>Metazoa</taxon>
        <taxon>Ecdysozoa</taxon>
        <taxon>Nematoda</taxon>
        <taxon>Chromadorea</taxon>
        <taxon>Rhabditida</taxon>
        <taxon>Tylenchina</taxon>
        <taxon>Panagrolaimomorpha</taxon>
        <taxon>Panagrolaimoidea</taxon>
        <taxon>Panagrolaimidae</taxon>
        <taxon>Panagrolaimus</taxon>
    </lineage>
</organism>
<accession>A0A914PN69</accession>
<evidence type="ECO:0000313" key="1">
    <source>
        <dbReference type="Proteomes" id="UP000887578"/>
    </source>
</evidence>
<dbReference type="WBParaSite" id="PDA_v2.g19489.t1">
    <property type="protein sequence ID" value="PDA_v2.g19489.t1"/>
    <property type="gene ID" value="PDA_v2.g19489"/>
</dbReference>
<keyword evidence="1" id="KW-1185">Reference proteome</keyword>
<name>A0A914PN69_9BILA</name>
<dbReference type="Proteomes" id="UP000887578">
    <property type="component" value="Unplaced"/>
</dbReference>
<sequence length="226" mass="26561">MEYLINPSEKNFENAIDQLKNRKYNEVNPYIQKLLKDCTINSRDTYVKCLTFRKWVIEQRRETIKEFCRTLKKVYEEHCFSFVESVPSPISLNSYNICNDIAELKNVATSSSVVKFEEKETQTCQSYIDQTTQTEHIIFEEYYQNNDIESNDEEMEIDDSGNSDIQTCQIITKPSISKRIFRKSIRIKGEIVAKTLEHYFECAAKIPNFQDETEAADDSDRDESIF</sequence>
<proteinExistence type="predicted"/>
<protein>
    <submittedName>
        <fullName evidence="2">PIR Superfamily Protein</fullName>
    </submittedName>
</protein>
<reference evidence="2" key="1">
    <citation type="submission" date="2022-11" db="UniProtKB">
        <authorList>
            <consortium name="WormBaseParasite"/>
        </authorList>
    </citation>
    <scope>IDENTIFICATION</scope>
</reference>